<evidence type="ECO:0000313" key="3">
    <source>
        <dbReference type="EMBL" id="MFC1441259.1"/>
    </source>
</evidence>
<dbReference type="Proteomes" id="UP001592581">
    <property type="component" value="Unassembled WGS sequence"/>
</dbReference>
<dbReference type="InterPro" id="IPR018376">
    <property type="entry name" value="Enoyl-CoA_hyd/isom_CS"/>
</dbReference>
<comment type="caution">
    <text evidence="3">The sequence shown here is derived from an EMBL/GenBank/DDBJ whole genome shotgun (WGS) entry which is preliminary data.</text>
</comment>
<evidence type="ECO:0000256" key="2">
    <source>
        <dbReference type="RuleBase" id="RU003707"/>
    </source>
</evidence>
<dbReference type="CDD" id="cd06558">
    <property type="entry name" value="crotonase-like"/>
    <property type="match status" value="1"/>
</dbReference>
<dbReference type="InterPro" id="IPR029045">
    <property type="entry name" value="ClpP/crotonase-like_dom_sf"/>
</dbReference>
<gene>
    <name evidence="3" type="ORF">ABUW04_23645</name>
</gene>
<proteinExistence type="inferred from homology"/>
<dbReference type="PANTHER" id="PTHR11941">
    <property type="entry name" value="ENOYL-COA HYDRATASE-RELATED"/>
    <property type="match status" value="1"/>
</dbReference>
<dbReference type="EMBL" id="JBEUKS010000008">
    <property type="protein sequence ID" value="MFC1441259.1"/>
    <property type="molecule type" value="Genomic_DNA"/>
</dbReference>
<dbReference type="SUPFAM" id="SSF52096">
    <property type="entry name" value="ClpP/crotonase"/>
    <property type="match status" value="1"/>
</dbReference>
<reference evidence="3 4" key="1">
    <citation type="submission" date="2024-06" db="EMBL/GenBank/DDBJ databases">
        <authorList>
            <person name="Lee S.D."/>
        </authorList>
    </citation>
    <scope>NUCLEOTIDE SEQUENCE [LARGE SCALE GENOMIC DNA]</scope>
    <source>
        <strain evidence="3 4">N1-10</strain>
    </source>
</reference>
<accession>A0ABV6XSK8</accession>
<evidence type="ECO:0000313" key="4">
    <source>
        <dbReference type="Proteomes" id="UP001592581"/>
    </source>
</evidence>
<sequence length="264" mass="27764">MLKDRQELPYGVPGLRVALGEDGIAVLTLDRPEKRNALTRAMWQALPGLLRELAEEPGLRVLLVRGAGGNFSAGADIAELREVYADPATADDYHAVNVRAEEALTAFPHPTLAVLRGACVGGGCQLAVACDLRFAAPDARLGITPAKLGIVYPAVPTVRLTRLVGPARATYLLCSGELVPAATALVFGLVEEVAEDVEARALEFARILASRSAQTQGAVKAVIAAELGGGDPRAAVAGWERASRTAPDVAEGLAAFIERRQPKF</sequence>
<protein>
    <submittedName>
        <fullName evidence="3">Enoyl-CoA hydratase/isomerase family protein</fullName>
    </submittedName>
</protein>
<dbReference type="RefSeq" id="WP_380566503.1">
    <property type="nucleotide sequence ID" value="NZ_JBEUKS010000008.1"/>
</dbReference>
<dbReference type="PANTHER" id="PTHR11941:SF127">
    <property type="entry name" value="ENOYL-COA HYDRATASE ECHA18 (ENOYL HYDRASE) (UNSATURATED ACYL-COA HYDRATASE) (CROTONASE)-RELATED"/>
    <property type="match status" value="1"/>
</dbReference>
<dbReference type="Pfam" id="PF00378">
    <property type="entry name" value="ECH_1"/>
    <property type="match status" value="1"/>
</dbReference>
<dbReference type="Gene3D" id="3.90.226.10">
    <property type="entry name" value="2-enoyl-CoA Hydratase, Chain A, domain 1"/>
    <property type="match status" value="1"/>
</dbReference>
<keyword evidence="4" id="KW-1185">Reference proteome</keyword>
<evidence type="ECO:0000256" key="1">
    <source>
        <dbReference type="ARBA" id="ARBA00005254"/>
    </source>
</evidence>
<organism evidence="3 4">
    <name type="scientific">Streptacidiphilus jeojiensis</name>
    <dbReference type="NCBI Taxonomy" id="3229225"/>
    <lineage>
        <taxon>Bacteria</taxon>
        <taxon>Bacillati</taxon>
        <taxon>Actinomycetota</taxon>
        <taxon>Actinomycetes</taxon>
        <taxon>Kitasatosporales</taxon>
        <taxon>Streptomycetaceae</taxon>
        <taxon>Streptacidiphilus</taxon>
    </lineage>
</organism>
<dbReference type="InterPro" id="IPR001753">
    <property type="entry name" value="Enoyl-CoA_hydra/iso"/>
</dbReference>
<name>A0ABV6XSK8_9ACTN</name>
<comment type="similarity">
    <text evidence="1 2">Belongs to the enoyl-CoA hydratase/isomerase family.</text>
</comment>
<dbReference type="PROSITE" id="PS00166">
    <property type="entry name" value="ENOYL_COA_HYDRATASE"/>
    <property type="match status" value="1"/>
</dbReference>